<proteinExistence type="predicted"/>
<feature type="chain" id="PRO_5012824658" description="Extracellular membrane protein CFEM domain-containing protein" evidence="3">
    <location>
        <begin position="32"/>
        <end position="345"/>
    </location>
</feature>
<dbReference type="STRING" id="1353009.A0A1Y2IKX6"/>
<reference evidence="4 5" key="1">
    <citation type="journal article" date="2015" name="Biotechnol. Biofuels">
        <title>Enhanced degradation of softwood versus hardwood by the white-rot fungus Pycnoporus coccineus.</title>
        <authorList>
            <person name="Couturier M."/>
            <person name="Navarro D."/>
            <person name="Chevret D."/>
            <person name="Henrissat B."/>
            <person name="Piumi F."/>
            <person name="Ruiz-Duenas F.J."/>
            <person name="Martinez A.T."/>
            <person name="Grigoriev I.V."/>
            <person name="Riley R."/>
            <person name="Lipzen A."/>
            <person name="Berrin J.G."/>
            <person name="Master E.R."/>
            <person name="Rosso M.N."/>
        </authorList>
    </citation>
    <scope>NUCLEOTIDE SEQUENCE [LARGE SCALE GENOMIC DNA]</scope>
    <source>
        <strain evidence="4 5">BRFM310</strain>
    </source>
</reference>
<organism evidence="4 5">
    <name type="scientific">Trametes coccinea (strain BRFM310)</name>
    <name type="common">Pycnoporus coccineus</name>
    <dbReference type="NCBI Taxonomy" id="1353009"/>
    <lineage>
        <taxon>Eukaryota</taxon>
        <taxon>Fungi</taxon>
        <taxon>Dikarya</taxon>
        <taxon>Basidiomycota</taxon>
        <taxon>Agaricomycotina</taxon>
        <taxon>Agaricomycetes</taxon>
        <taxon>Polyporales</taxon>
        <taxon>Polyporaceae</taxon>
        <taxon>Trametes</taxon>
    </lineage>
</organism>
<evidence type="ECO:0000313" key="4">
    <source>
        <dbReference type="EMBL" id="OSD01790.1"/>
    </source>
</evidence>
<keyword evidence="2" id="KW-0472">Membrane</keyword>
<name>A0A1Y2IKX6_TRAC3</name>
<dbReference type="EMBL" id="KZ084109">
    <property type="protein sequence ID" value="OSD01790.1"/>
    <property type="molecule type" value="Genomic_DNA"/>
</dbReference>
<dbReference type="OrthoDB" id="2758712at2759"/>
<protein>
    <recommendedName>
        <fullName evidence="6">Extracellular membrane protein CFEM domain-containing protein</fullName>
    </recommendedName>
</protein>
<evidence type="ECO:0000256" key="3">
    <source>
        <dbReference type="SAM" id="SignalP"/>
    </source>
</evidence>
<keyword evidence="2" id="KW-1133">Transmembrane helix</keyword>
<dbReference type="Proteomes" id="UP000193067">
    <property type="component" value="Unassembled WGS sequence"/>
</dbReference>
<feature type="signal peptide" evidence="3">
    <location>
        <begin position="1"/>
        <end position="31"/>
    </location>
</feature>
<sequence length="345" mass="35118">MARRPSMVGRLGAFALILSLHSRFAWLVARGDECQSAGSWTVNSMGQTPCQVNVALQQPCGGSNISTPCVCNSVAYSLAFACESSGKKCPSSSLLLGYPSPTPSDVVIPSWAFLPLKPPDDDPTTPPTQVSSATTPPPVAHPSRTTHSPGSFAAEDSSSTTGAMSNTQIASQSSSSSTGAVDTPSATSSSAGAETTGPGGTSTSANIPNIPRPSSPDSPDGASESPGTAGPPSSGGSSKASGNLGAIVGGAVGGVVLLALITVLALVRVLRRCRQQRHRRAREAALATAALDWQKTSMTCSLPSETASMDASTIKAYDGESELQTLEGDDLSEKKSVTYGNYPDI</sequence>
<keyword evidence="2" id="KW-0812">Transmembrane</keyword>
<feature type="region of interest" description="Disordered" evidence="1">
    <location>
        <begin position="113"/>
        <end position="239"/>
    </location>
</feature>
<accession>A0A1Y2IKX6</accession>
<feature type="compositionally biased region" description="Low complexity" evidence="1">
    <location>
        <begin position="171"/>
        <end position="205"/>
    </location>
</feature>
<evidence type="ECO:0000313" key="5">
    <source>
        <dbReference type="Proteomes" id="UP000193067"/>
    </source>
</evidence>
<evidence type="ECO:0008006" key="6">
    <source>
        <dbReference type="Google" id="ProtNLM"/>
    </source>
</evidence>
<feature type="compositionally biased region" description="Low complexity" evidence="1">
    <location>
        <begin position="221"/>
        <end position="239"/>
    </location>
</feature>
<feature type="compositionally biased region" description="Polar residues" evidence="1">
    <location>
        <begin position="156"/>
        <end position="170"/>
    </location>
</feature>
<evidence type="ECO:0000256" key="1">
    <source>
        <dbReference type="SAM" id="MobiDB-lite"/>
    </source>
</evidence>
<keyword evidence="5" id="KW-1185">Reference proteome</keyword>
<gene>
    <name evidence="4" type="ORF">PYCCODRAFT_473633</name>
</gene>
<dbReference type="AlphaFoldDB" id="A0A1Y2IKX6"/>
<feature type="transmembrane region" description="Helical" evidence="2">
    <location>
        <begin position="244"/>
        <end position="270"/>
    </location>
</feature>
<keyword evidence="3" id="KW-0732">Signal</keyword>
<evidence type="ECO:0000256" key="2">
    <source>
        <dbReference type="SAM" id="Phobius"/>
    </source>
</evidence>